<dbReference type="RefSeq" id="WP_008790024.1">
    <property type="nucleotide sequence ID" value="NZ_AKCB01000001.1"/>
</dbReference>
<feature type="transmembrane region" description="Helical" evidence="1">
    <location>
        <begin position="55"/>
        <end position="75"/>
    </location>
</feature>
<dbReference type="InterPro" id="IPR026870">
    <property type="entry name" value="Zinc_ribbon_dom"/>
</dbReference>
<evidence type="ECO:0000259" key="2">
    <source>
        <dbReference type="Pfam" id="PF13240"/>
    </source>
</evidence>
<dbReference type="STRING" id="100884.GCA_000269565_02609"/>
<dbReference type="Proteomes" id="UP000003157">
    <property type="component" value="Unassembled WGS sequence"/>
</dbReference>
<evidence type="ECO:0000313" key="3">
    <source>
        <dbReference type="EMBL" id="EFW03747.1"/>
    </source>
</evidence>
<evidence type="ECO:0000313" key="4">
    <source>
        <dbReference type="Proteomes" id="UP000003157"/>
    </source>
</evidence>
<keyword evidence="1" id="KW-1133">Transmembrane helix</keyword>
<organism evidence="3 4">
    <name type="scientific">Coprobacillus cateniformis</name>
    <dbReference type="NCBI Taxonomy" id="100884"/>
    <lineage>
        <taxon>Bacteria</taxon>
        <taxon>Bacillati</taxon>
        <taxon>Bacillota</taxon>
        <taxon>Erysipelotrichia</taxon>
        <taxon>Erysipelotrichales</taxon>
        <taxon>Coprobacillaceae</taxon>
        <taxon>Coprobacillus</taxon>
    </lineage>
</organism>
<keyword evidence="1" id="KW-0472">Membrane</keyword>
<reference evidence="3 4" key="1">
    <citation type="submission" date="2010-12" db="EMBL/GenBank/DDBJ databases">
        <title>The Genome Sequence of Coprobacillus sp. strain 29_1.</title>
        <authorList>
            <consortium name="The Broad Institute Genome Sequencing Platform"/>
            <person name="Earl A."/>
            <person name="Ward D."/>
            <person name="Feldgarden M."/>
            <person name="Gevers D."/>
            <person name="Daigneault M."/>
            <person name="Sibley C.D."/>
            <person name="White A."/>
            <person name="Strauss J."/>
            <person name="Allen-Vercoe E."/>
            <person name="Young S.K."/>
            <person name="Zeng Q."/>
            <person name="Gargeya S."/>
            <person name="Fitzgerald M."/>
            <person name="Haas B."/>
            <person name="Abouelleil A."/>
            <person name="Alvarado L."/>
            <person name="Arachchi H.M."/>
            <person name="Berlin A."/>
            <person name="Brown A."/>
            <person name="Chapman S.B."/>
            <person name="Chen Z."/>
            <person name="Dunbar C."/>
            <person name="Freedman E."/>
            <person name="Gearin G."/>
            <person name="Gellesch M."/>
            <person name="Goldberg J."/>
            <person name="Griggs A."/>
            <person name="Gujja S."/>
            <person name="Heilman E."/>
            <person name="Heiman D."/>
            <person name="Howarth C."/>
            <person name="Larson L."/>
            <person name="Lui A."/>
            <person name="MacDonald P.J.P."/>
            <person name="Mehta T."/>
            <person name="Montmayeur A."/>
            <person name="Murphy C."/>
            <person name="Neiman D."/>
            <person name="Pearson M."/>
            <person name="Priest M."/>
            <person name="Roberts A."/>
            <person name="Saif S."/>
            <person name="Shea T."/>
            <person name="Shenoy N."/>
            <person name="Sisk P."/>
            <person name="Stolte C."/>
            <person name="Sykes S."/>
            <person name="White J."/>
            <person name="Yandava C."/>
            <person name="Nusbaum C."/>
            <person name="Birren B."/>
        </authorList>
    </citation>
    <scope>NUCLEOTIDE SEQUENCE [LARGE SCALE GENOMIC DNA]</scope>
    <source>
        <strain evidence="3 4">29_1</strain>
    </source>
</reference>
<proteinExistence type="predicted"/>
<evidence type="ECO:0000256" key="1">
    <source>
        <dbReference type="SAM" id="Phobius"/>
    </source>
</evidence>
<dbReference type="eggNOG" id="ENOG5030J43">
    <property type="taxonomic scope" value="Bacteria"/>
</dbReference>
<feature type="domain" description="Zinc-ribbon" evidence="2">
    <location>
        <begin position="2"/>
        <end position="24"/>
    </location>
</feature>
<dbReference type="EMBL" id="ADKX01000043">
    <property type="protein sequence ID" value="EFW03747.1"/>
    <property type="molecule type" value="Genomic_DNA"/>
</dbReference>
<dbReference type="AlphaFoldDB" id="E7GDU4"/>
<name>E7GDU4_9FIRM</name>
<accession>E7GDU4</accession>
<sequence length="136" mass="15522">MYCYQCGKQVEEDVKFCPYCGAQLNSHDQNNGNGYNPINQNYQGSYQKPDDESSFGYALLSFFIPVVGLVLYLVWSKEYPLRAKSCIKGFIANIVFYVLMFCCIMSGIVGIASQYDDEVHWNHNDFNAVVETVSYE</sequence>
<dbReference type="Pfam" id="PF13240">
    <property type="entry name" value="Zn_Ribbon_1"/>
    <property type="match status" value="1"/>
</dbReference>
<dbReference type="HOGENOM" id="CLU_1863160_0_0_9"/>
<dbReference type="OrthoDB" id="1652640at2"/>
<feature type="transmembrane region" description="Helical" evidence="1">
    <location>
        <begin position="87"/>
        <end position="112"/>
    </location>
</feature>
<gene>
    <name evidence="3" type="ORF">HMPREF9488_02937</name>
</gene>
<protein>
    <recommendedName>
        <fullName evidence="2">Zinc-ribbon domain-containing protein</fullName>
    </recommendedName>
</protein>
<comment type="caution">
    <text evidence="3">The sequence shown here is derived from an EMBL/GenBank/DDBJ whole genome shotgun (WGS) entry which is preliminary data.</text>
</comment>
<keyword evidence="4" id="KW-1185">Reference proteome</keyword>
<keyword evidence="1" id="KW-0812">Transmembrane</keyword>
<dbReference type="GeneID" id="78230423"/>